<keyword evidence="2" id="KW-0784">Thiamine biosynthesis</keyword>
<sequence length="206" mass="22087">MAETEQPQLYLVTPASPSPDSFPDQLARVLDTTEIACLRLRTATQDEDEIGRIADALRDVAHRRDIPLVIDSHVQLVERHGLDGVHLLDGSKLVRKTRKALGADAIVGAYCGTSRHDGISAGEAGADYVSFGPAGPTVLGDGSKAEAELFAWWSDMIEMPVIAEGALDVTTIAQLAQITDFFAIGDEIWREDDPAAALKLLVQAIG</sequence>
<feature type="domain" description="Thiamine phosphate synthase/TenI" evidence="3">
    <location>
        <begin position="9"/>
        <end position="178"/>
    </location>
</feature>
<dbReference type="InterPro" id="IPR036206">
    <property type="entry name" value="ThiamineP_synth_sf"/>
</dbReference>
<dbReference type="Proteomes" id="UP000318483">
    <property type="component" value="Chromosome"/>
</dbReference>
<dbReference type="PANTHER" id="PTHR20857:SF15">
    <property type="entry name" value="THIAMINE-PHOSPHATE SYNTHASE"/>
    <property type="match status" value="1"/>
</dbReference>
<comment type="pathway">
    <text evidence="1">Cofactor biosynthesis; thiamine diphosphate biosynthesis.</text>
</comment>
<dbReference type="GO" id="GO:0005737">
    <property type="term" value="C:cytoplasm"/>
    <property type="evidence" value="ECO:0007669"/>
    <property type="project" value="TreeGrafter"/>
</dbReference>
<dbReference type="PANTHER" id="PTHR20857">
    <property type="entry name" value="THIAMINE-PHOSPHATE PYROPHOSPHORYLASE"/>
    <property type="match status" value="1"/>
</dbReference>
<evidence type="ECO:0000256" key="2">
    <source>
        <dbReference type="ARBA" id="ARBA00022977"/>
    </source>
</evidence>
<dbReference type="KEGG" id="lit:FPZ52_04460"/>
<dbReference type="CDD" id="cd00564">
    <property type="entry name" value="TMP_TenI"/>
    <property type="match status" value="1"/>
</dbReference>
<dbReference type="Pfam" id="PF02581">
    <property type="entry name" value="TMP-TENI"/>
    <property type="match status" value="1"/>
</dbReference>
<evidence type="ECO:0000313" key="4">
    <source>
        <dbReference type="EMBL" id="QDY68953.1"/>
    </source>
</evidence>
<dbReference type="InterPro" id="IPR013785">
    <property type="entry name" value="Aldolase_TIM"/>
</dbReference>
<dbReference type="EMBL" id="CP042261">
    <property type="protein sequence ID" value="QDY68953.1"/>
    <property type="molecule type" value="Genomic_DNA"/>
</dbReference>
<gene>
    <name evidence="4" type="ORF">FPZ52_04460</name>
</gene>
<dbReference type="GO" id="GO:0004789">
    <property type="term" value="F:thiamine-phosphate diphosphorylase activity"/>
    <property type="evidence" value="ECO:0007669"/>
    <property type="project" value="TreeGrafter"/>
</dbReference>
<proteinExistence type="predicted"/>
<organism evidence="4 5">
    <name type="scientific">Qingshengfaniella alkalisoli</name>
    <dbReference type="NCBI Taxonomy" id="2599296"/>
    <lineage>
        <taxon>Bacteria</taxon>
        <taxon>Pseudomonadati</taxon>
        <taxon>Pseudomonadota</taxon>
        <taxon>Alphaproteobacteria</taxon>
        <taxon>Rhodobacterales</taxon>
        <taxon>Paracoccaceae</taxon>
        <taxon>Qingshengfaniella</taxon>
    </lineage>
</organism>
<dbReference type="SUPFAM" id="SSF51391">
    <property type="entry name" value="Thiamin phosphate synthase"/>
    <property type="match status" value="1"/>
</dbReference>
<dbReference type="RefSeq" id="WP_146364094.1">
    <property type="nucleotide sequence ID" value="NZ_CP042261.1"/>
</dbReference>
<keyword evidence="5" id="KW-1185">Reference proteome</keyword>
<accession>A0A5B8IU06</accession>
<dbReference type="OrthoDB" id="7159061at2"/>
<reference evidence="4 5" key="1">
    <citation type="submission" date="2019-07" db="EMBL/GenBank/DDBJ databases">
        <title>Litoreibacter alkalisoli sp. nov., isolated from saline-alkaline soil.</title>
        <authorList>
            <person name="Wang S."/>
            <person name="Xu L."/>
            <person name="Xing Y.-T."/>
            <person name="Sun J.-Q."/>
        </authorList>
    </citation>
    <scope>NUCLEOTIDE SEQUENCE [LARGE SCALE GENOMIC DNA]</scope>
    <source>
        <strain evidence="4 5">LN3S51</strain>
    </source>
</reference>
<evidence type="ECO:0000313" key="5">
    <source>
        <dbReference type="Proteomes" id="UP000318483"/>
    </source>
</evidence>
<protein>
    <submittedName>
        <fullName evidence="4">Thiamine phosphate synthase</fullName>
    </submittedName>
</protein>
<dbReference type="InterPro" id="IPR022998">
    <property type="entry name" value="ThiamineP_synth_TenI"/>
</dbReference>
<dbReference type="Gene3D" id="3.20.20.70">
    <property type="entry name" value="Aldolase class I"/>
    <property type="match status" value="1"/>
</dbReference>
<dbReference type="GO" id="GO:0009228">
    <property type="term" value="P:thiamine biosynthetic process"/>
    <property type="evidence" value="ECO:0007669"/>
    <property type="project" value="UniProtKB-KW"/>
</dbReference>
<evidence type="ECO:0000256" key="1">
    <source>
        <dbReference type="ARBA" id="ARBA00004948"/>
    </source>
</evidence>
<name>A0A5B8IU06_9RHOB</name>
<dbReference type="AlphaFoldDB" id="A0A5B8IU06"/>
<evidence type="ECO:0000259" key="3">
    <source>
        <dbReference type="Pfam" id="PF02581"/>
    </source>
</evidence>